<name>A0A9W8DJW2_9FUNG</name>
<comment type="caution">
    <text evidence="1">The sequence shown here is derived from an EMBL/GenBank/DDBJ whole genome shotgun (WGS) entry which is preliminary data.</text>
</comment>
<evidence type="ECO:0000313" key="1">
    <source>
        <dbReference type="EMBL" id="KAJ1911196.1"/>
    </source>
</evidence>
<gene>
    <name evidence="1" type="ORF">IWQ60_010253</name>
</gene>
<evidence type="ECO:0000313" key="2">
    <source>
        <dbReference type="Proteomes" id="UP001150569"/>
    </source>
</evidence>
<dbReference type="AlphaFoldDB" id="A0A9W8DJW2"/>
<reference evidence="1" key="1">
    <citation type="submission" date="2022-07" db="EMBL/GenBank/DDBJ databases">
        <title>Phylogenomic reconstructions and comparative analyses of Kickxellomycotina fungi.</title>
        <authorList>
            <person name="Reynolds N.K."/>
            <person name="Stajich J.E."/>
            <person name="Barry K."/>
            <person name="Grigoriev I.V."/>
            <person name="Crous P."/>
            <person name="Smith M.E."/>
        </authorList>
    </citation>
    <scope>NUCLEOTIDE SEQUENCE</scope>
    <source>
        <strain evidence="1">RSA 861</strain>
    </source>
</reference>
<protein>
    <submittedName>
        <fullName evidence="1">Uncharacterized protein</fullName>
    </submittedName>
</protein>
<sequence length="387" mass="43911">MMKYCLQDLSRNTALKRAKSYAQTIHSYVENIIDEPLQTQQFKEFWPRVESFARAHFYRKFIIEPLQHKFLATPGGVVYKSPVEARRADYPANTDTSVDSEAEIDFEDYFNALQAQVPDEHRREAELRHLSEARKLERYHPILRRIHRALQVVPLDQLDSAPDGAPDQWLAYIIASDCIETLIHVVDYLRSEAFKKRYLDLLTRGDHLPSADKQLAGFFHHPHGRGRVGLSENNLVEAVTDTMAEVARSLAEDVVQSAVYVFAARGKTGNLLKMIKHENVLRQAQVVSEPAFAKLMSLAFMVAAQNGKTPLVNFLKPAFSPQVLGHCAQQAEAIGWDQAAQAIRTLPNYRKQNYEASSDLDIKALPVMTSAHRPLSFLTYNQALLLE</sequence>
<dbReference type="Proteomes" id="UP001150569">
    <property type="component" value="Unassembled WGS sequence"/>
</dbReference>
<organism evidence="1 2">
    <name type="scientific">Tieghemiomyces parasiticus</name>
    <dbReference type="NCBI Taxonomy" id="78921"/>
    <lineage>
        <taxon>Eukaryota</taxon>
        <taxon>Fungi</taxon>
        <taxon>Fungi incertae sedis</taxon>
        <taxon>Zoopagomycota</taxon>
        <taxon>Kickxellomycotina</taxon>
        <taxon>Dimargaritomycetes</taxon>
        <taxon>Dimargaritales</taxon>
        <taxon>Dimargaritaceae</taxon>
        <taxon>Tieghemiomyces</taxon>
    </lineage>
</organism>
<dbReference type="EMBL" id="JANBPT010000957">
    <property type="protein sequence ID" value="KAJ1911196.1"/>
    <property type="molecule type" value="Genomic_DNA"/>
</dbReference>
<proteinExistence type="predicted"/>
<accession>A0A9W8DJW2</accession>
<keyword evidence="2" id="KW-1185">Reference proteome</keyword>